<keyword evidence="2" id="KW-1185">Reference proteome</keyword>
<protein>
    <submittedName>
        <fullName evidence="1">Uncharacterized protein</fullName>
    </submittedName>
</protein>
<evidence type="ECO:0000313" key="2">
    <source>
        <dbReference type="Proteomes" id="UP000308199"/>
    </source>
</evidence>
<comment type="caution">
    <text evidence="1">The sequence shown here is derived from an EMBL/GenBank/DDBJ whole genome shotgun (WGS) entry which is preliminary data.</text>
</comment>
<proteinExistence type="predicted"/>
<dbReference type="Proteomes" id="UP000308199">
    <property type="component" value="Unassembled WGS sequence"/>
</dbReference>
<name>A0A4S4L539_9AGAM</name>
<dbReference type="OrthoDB" id="3300066at2759"/>
<evidence type="ECO:0000313" key="1">
    <source>
        <dbReference type="EMBL" id="THH04680.1"/>
    </source>
</evidence>
<dbReference type="EMBL" id="SGPK01000320">
    <property type="protein sequence ID" value="THH04680.1"/>
    <property type="molecule type" value="Genomic_DNA"/>
</dbReference>
<accession>A0A4S4L539</accession>
<reference evidence="1 2" key="1">
    <citation type="submission" date="2019-02" db="EMBL/GenBank/DDBJ databases">
        <title>Genome sequencing of the rare red list fungi Phellinidium pouzarii.</title>
        <authorList>
            <person name="Buettner E."/>
            <person name="Kellner H."/>
        </authorList>
    </citation>
    <scope>NUCLEOTIDE SEQUENCE [LARGE SCALE GENOMIC DNA]</scope>
    <source>
        <strain evidence="1 2">DSM 108285</strain>
    </source>
</reference>
<organism evidence="1 2">
    <name type="scientific">Phellinidium pouzarii</name>
    <dbReference type="NCBI Taxonomy" id="167371"/>
    <lineage>
        <taxon>Eukaryota</taxon>
        <taxon>Fungi</taxon>
        <taxon>Dikarya</taxon>
        <taxon>Basidiomycota</taxon>
        <taxon>Agaricomycotina</taxon>
        <taxon>Agaricomycetes</taxon>
        <taxon>Hymenochaetales</taxon>
        <taxon>Hymenochaetaceae</taxon>
        <taxon>Phellinidium</taxon>
    </lineage>
</organism>
<dbReference type="AlphaFoldDB" id="A0A4S4L539"/>
<sequence>MDYRHKTLYDLIPACFDVPRNPLDKFPYTFHRGDIVWFTLNGKDWKLGFVTKYKPKGVTIPGTDVRYWVAEYIEDHGLRDEVILVPLYGTVKPDGIYIRKLLSEAGILPEDDSKIEERVQGFFEDIRKLHRIKGLPEKMHQMDKEYFEEALGSLIKILEKMHDVDNGDLGEPPK</sequence>
<gene>
    <name evidence="1" type="ORF">EW145_g5339</name>
</gene>